<sequence length="379" mass="42793">MAGNGFKLILGTPIETTIYPWRILPIRGVMVNAYSILKSRKLSSMRGRGLRKLLGLTDDVELWLDSGGYQFLREGIDPGAYRIAKIYREIDADYYVSLDYPPSPRDSDDIRALKIAKTVSTFMTLKSMLRGKVEEGRLIPVFHLAIGESLRIQLVEYTSNACIAAVGGLIPYFMQRAGKFSRLKALLFLILMRKLWRGKLHALGIASAAVIPLLKLIGVDSGDTQTWRHKAGYGKIIIPGAGERHISKQQVRFGPAKLKGEEIKIYHALLEKASKHLNLTHEMLVESFEARALFNAWMLVEVANNRLGYNGASRPFARLYELAKHYMKLEEAEIEEELRRILYEGVVAGRREEKTVRVEFEANVLPTTEPTSIRAAIDY</sequence>
<evidence type="ECO:0000313" key="1">
    <source>
        <dbReference type="EMBL" id="ABM80714.1"/>
    </source>
</evidence>
<name>A2BL53_HYPBU</name>
<dbReference type="RefSeq" id="WP_011822032.1">
    <property type="nucleotide sequence ID" value="NC_008818.1"/>
</dbReference>
<dbReference type="Gene3D" id="3.20.20.105">
    <property type="entry name" value="Queuine tRNA-ribosyltransferase-like"/>
    <property type="match status" value="1"/>
</dbReference>
<organism evidence="1 2">
    <name type="scientific">Hyperthermus butylicus (strain DSM 5456 / JCM 9403 / PLM1-5)</name>
    <dbReference type="NCBI Taxonomy" id="415426"/>
    <lineage>
        <taxon>Archaea</taxon>
        <taxon>Thermoproteota</taxon>
        <taxon>Thermoprotei</taxon>
        <taxon>Desulfurococcales</taxon>
        <taxon>Pyrodictiaceae</taxon>
        <taxon>Hyperthermus</taxon>
    </lineage>
</organism>
<dbReference type="STRING" id="415426.Hbut_0863"/>
<dbReference type="OrthoDB" id="6871at2157"/>
<dbReference type="Proteomes" id="UP000002593">
    <property type="component" value="Chromosome"/>
</dbReference>
<gene>
    <name evidence="1" type="ordered locus">Hbut_0863</name>
</gene>
<keyword evidence="2" id="KW-1185">Reference proteome</keyword>
<protein>
    <submittedName>
        <fullName evidence="1">Conserved crenarchaeal protein</fullName>
    </submittedName>
</protein>
<dbReference type="HOGENOM" id="CLU_873238_0_0_2"/>
<dbReference type="EnsemblBacteria" id="ABM80714">
    <property type="protein sequence ID" value="ABM80714"/>
    <property type="gene ID" value="Hbut_0863"/>
</dbReference>
<dbReference type="EMBL" id="CP000493">
    <property type="protein sequence ID" value="ABM80714.1"/>
    <property type="molecule type" value="Genomic_DNA"/>
</dbReference>
<dbReference type="GO" id="GO:0006400">
    <property type="term" value="P:tRNA modification"/>
    <property type="evidence" value="ECO:0007669"/>
    <property type="project" value="InterPro"/>
</dbReference>
<evidence type="ECO:0000313" key="2">
    <source>
        <dbReference type="Proteomes" id="UP000002593"/>
    </source>
</evidence>
<dbReference type="eggNOG" id="arCOG00996">
    <property type="taxonomic scope" value="Archaea"/>
</dbReference>
<accession>A2BL53</accession>
<dbReference type="AlphaFoldDB" id="A2BL53"/>
<dbReference type="SUPFAM" id="SSF51713">
    <property type="entry name" value="tRNA-guanine transglycosylase"/>
    <property type="match status" value="1"/>
</dbReference>
<dbReference type="KEGG" id="hbu:Hbut_0863"/>
<proteinExistence type="predicted"/>
<dbReference type="GeneID" id="4782227"/>
<reference evidence="1 2" key="1">
    <citation type="journal article" date="2007" name="Archaea">
        <title>The genome of Hyperthermus butylicus: a sulfur-reducing, peptide fermenting, neutrophilic Crenarchaeote growing up to 108 degrees C.</title>
        <authorList>
            <person name="Brugger K."/>
            <person name="Chen L."/>
            <person name="Stark M."/>
            <person name="Zibat A."/>
            <person name="Redder P."/>
            <person name="Ruepp A."/>
            <person name="Awayez M."/>
            <person name="She Q."/>
            <person name="Garrett R.A."/>
            <person name="Klenk H.P."/>
        </authorList>
    </citation>
    <scope>NUCLEOTIDE SEQUENCE [LARGE SCALE GENOMIC DNA]</scope>
    <source>
        <strain evidence="2">DSM 5456 / JCM 9403 / PLM1-5</strain>
    </source>
</reference>
<dbReference type="InterPro" id="IPR036511">
    <property type="entry name" value="TGT-like_sf"/>
</dbReference>